<dbReference type="InterPro" id="IPR036732">
    <property type="entry name" value="AFP_Neu5c_C_sf"/>
</dbReference>
<keyword evidence="4" id="KW-1185">Reference proteome</keyword>
<dbReference type="RefSeq" id="WP_176371251.1">
    <property type="nucleotide sequence ID" value="NZ_JAHQCR010000077.1"/>
</dbReference>
<reference evidence="3 4" key="1">
    <citation type="submission" date="2021-06" db="EMBL/GenBank/DDBJ databases">
        <title>Bacillus sp. RD4P76, an endophyte from a halophyte.</title>
        <authorList>
            <person name="Sun J.-Q."/>
        </authorList>
    </citation>
    <scope>NUCLEOTIDE SEQUENCE [LARGE SCALE GENOMIC DNA]</scope>
    <source>
        <strain evidence="3 4">JCM 17098</strain>
    </source>
</reference>
<dbReference type="CDD" id="cd11615">
    <property type="entry name" value="SAF_NeuB_like"/>
    <property type="match status" value="1"/>
</dbReference>
<dbReference type="InterPro" id="IPR057736">
    <property type="entry name" value="SAF_PseI/NeuA/NeuB"/>
</dbReference>
<dbReference type="SUPFAM" id="SSF51569">
    <property type="entry name" value="Aldolase"/>
    <property type="match status" value="1"/>
</dbReference>
<evidence type="ECO:0000259" key="1">
    <source>
        <dbReference type="Pfam" id="PF03102"/>
    </source>
</evidence>
<dbReference type="PANTHER" id="PTHR42966">
    <property type="entry name" value="N-ACETYLNEURAMINATE SYNTHASE"/>
    <property type="match status" value="1"/>
</dbReference>
<dbReference type="InterPro" id="IPR013132">
    <property type="entry name" value="PseI/NeuA/B-like_N"/>
</dbReference>
<dbReference type="SUPFAM" id="SSF51269">
    <property type="entry name" value="AFP III-like domain"/>
    <property type="match status" value="1"/>
</dbReference>
<proteinExistence type="predicted"/>
<dbReference type="Gene3D" id="3.20.20.70">
    <property type="entry name" value="Aldolase class I"/>
    <property type="match status" value="1"/>
</dbReference>
<organism evidence="3 4">
    <name type="scientific">Evansella alkalicola</name>
    <dbReference type="NCBI Taxonomy" id="745819"/>
    <lineage>
        <taxon>Bacteria</taxon>
        <taxon>Bacillati</taxon>
        <taxon>Bacillota</taxon>
        <taxon>Bacilli</taxon>
        <taxon>Bacillales</taxon>
        <taxon>Bacillaceae</taxon>
        <taxon>Evansella</taxon>
    </lineage>
</organism>
<protein>
    <submittedName>
        <fullName evidence="3">N-acetylneuraminate synthase family protein</fullName>
    </submittedName>
</protein>
<name>A0ABS6JZD5_9BACI</name>
<dbReference type="Pfam" id="PF03102">
    <property type="entry name" value="NeuB"/>
    <property type="match status" value="1"/>
</dbReference>
<evidence type="ECO:0000313" key="3">
    <source>
        <dbReference type="EMBL" id="MBU9723451.1"/>
    </source>
</evidence>
<dbReference type="PANTHER" id="PTHR42966:SF1">
    <property type="entry name" value="SIALIC ACID SYNTHASE"/>
    <property type="match status" value="1"/>
</dbReference>
<dbReference type="Gene3D" id="3.90.1210.10">
    <property type="entry name" value="Antifreeze-like/N-acetylneuraminic acid synthase C-terminal domain"/>
    <property type="match status" value="1"/>
</dbReference>
<accession>A0ABS6JZD5</accession>
<dbReference type="InterPro" id="IPR017585">
    <property type="entry name" value="SAF_FlgA"/>
</dbReference>
<comment type="caution">
    <text evidence="3">The sequence shown here is derived from an EMBL/GenBank/DDBJ whole genome shotgun (WGS) entry which is preliminary data.</text>
</comment>
<dbReference type="Pfam" id="PF13144">
    <property type="entry name" value="ChapFlgA"/>
    <property type="match status" value="1"/>
</dbReference>
<dbReference type="InterPro" id="IPR013785">
    <property type="entry name" value="Aldolase_TIM"/>
</dbReference>
<gene>
    <name evidence="3" type="ORF">KS407_18705</name>
</gene>
<evidence type="ECO:0000259" key="2">
    <source>
        <dbReference type="Pfam" id="PF13144"/>
    </source>
</evidence>
<dbReference type="EMBL" id="JAHQCR010000077">
    <property type="protein sequence ID" value="MBU9723451.1"/>
    <property type="molecule type" value="Genomic_DNA"/>
</dbReference>
<dbReference type="Proteomes" id="UP000790580">
    <property type="component" value="Unassembled WGS sequence"/>
</dbReference>
<feature type="domain" description="PseI/NeuA/B-like" evidence="1">
    <location>
        <begin position="55"/>
        <end position="257"/>
    </location>
</feature>
<dbReference type="InterPro" id="IPR051690">
    <property type="entry name" value="PseI-like"/>
</dbReference>
<sequence>MTNPFLLKSSPYLIAETAYIHEGDQQYLLKLIQETKGFAHAIKFHLLTNLDQYMTSDHNLYPVVKNWVFNKNEWSKILKEAKRHDLDVICLLDDMDSVDILDYENCDAVSIHGTSINDIPLLDRINETSFPVFISLSGVNTTELERTIDHLKSKQNREIYLMYGYQNYPTDVSKIELSKIKSLSEYFQCPVGYADHTEWDSSLDTKLMEYAYIYGCRIFEKHITVSPGVKRVDYESSVHPKRLKGILENLSFVETVTNKSRFIPDDQLTQRQIGPMKKALVSNRHITKGQIIREHDLGFKRTSVTTLQDPYLLYFSVIGKKANFNLDKDELITSVLVDH</sequence>
<evidence type="ECO:0000313" key="4">
    <source>
        <dbReference type="Proteomes" id="UP000790580"/>
    </source>
</evidence>
<feature type="domain" description="Flagella basal body P-ring formation protein FlgA SAF" evidence="2">
    <location>
        <begin position="278"/>
        <end position="335"/>
    </location>
</feature>